<sequence length="66" mass="7658">MELAFDCFYKFHDFILHHIKGCINCAFIPRLKSRGLRRGKKVNVAIGRGKINSPFFFLVFVLGLEK</sequence>
<name>A0A1Z5HSN7_9FIRM</name>
<accession>A0A1Z5HSN7</accession>
<dbReference type="Proteomes" id="UP000197032">
    <property type="component" value="Unassembled WGS sequence"/>
</dbReference>
<proteinExistence type="predicted"/>
<comment type="caution">
    <text evidence="1">The sequence shown here is derived from an EMBL/GenBank/DDBJ whole genome shotgun (WGS) entry which is preliminary data.</text>
</comment>
<reference evidence="2" key="1">
    <citation type="journal article" date="2017" name="Appl. Environ. Microbiol.">
        <title>Genomic analysis of Calderihabitans maritimus KKC1, a thermophilic hydrogenogenic carboxydotrophic bacterium isolated from marine sediment.</title>
        <authorList>
            <person name="Omae K."/>
            <person name="Yoneda Y."/>
            <person name="Fukuyama Y."/>
            <person name="Yoshida T."/>
            <person name="Sako Y."/>
        </authorList>
    </citation>
    <scope>NUCLEOTIDE SEQUENCE [LARGE SCALE GENOMIC DNA]</scope>
    <source>
        <strain evidence="2">KKC1</strain>
    </source>
</reference>
<keyword evidence="2" id="KW-1185">Reference proteome</keyword>
<organism evidence="1 2">
    <name type="scientific">Calderihabitans maritimus</name>
    <dbReference type="NCBI Taxonomy" id="1246530"/>
    <lineage>
        <taxon>Bacteria</taxon>
        <taxon>Bacillati</taxon>
        <taxon>Bacillota</taxon>
        <taxon>Clostridia</taxon>
        <taxon>Neomoorellales</taxon>
        <taxon>Calderihabitantaceae</taxon>
        <taxon>Calderihabitans</taxon>
    </lineage>
</organism>
<dbReference type="AlphaFoldDB" id="A0A1Z5HSN7"/>
<protein>
    <submittedName>
        <fullName evidence="1">Uncharacterized protein</fullName>
    </submittedName>
</protein>
<gene>
    <name evidence="1" type="ORF">KKC1_14960</name>
</gene>
<evidence type="ECO:0000313" key="1">
    <source>
        <dbReference type="EMBL" id="GAW92341.1"/>
    </source>
</evidence>
<dbReference type="EMBL" id="BDGJ01000071">
    <property type="protein sequence ID" value="GAW92341.1"/>
    <property type="molecule type" value="Genomic_DNA"/>
</dbReference>
<evidence type="ECO:0000313" key="2">
    <source>
        <dbReference type="Proteomes" id="UP000197032"/>
    </source>
</evidence>